<name>A0A923KT85_9BURK</name>
<evidence type="ECO:0000256" key="1">
    <source>
        <dbReference type="SAM" id="SignalP"/>
    </source>
</evidence>
<dbReference type="RefSeq" id="WP_186916331.1">
    <property type="nucleotide sequence ID" value="NZ_JACOFZ010000003.1"/>
</dbReference>
<evidence type="ECO:0000313" key="3">
    <source>
        <dbReference type="Proteomes" id="UP000627446"/>
    </source>
</evidence>
<keyword evidence="3" id="KW-1185">Reference proteome</keyword>
<feature type="chain" id="PRO_5037598712" evidence="1">
    <location>
        <begin position="24"/>
        <end position="165"/>
    </location>
</feature>
<reference evidence="2" key="1">
    <citation type="submission" date="2020-08" db="EMBL/GenBank/DDBJ databases">
        <title>Novel species isolated from subtropical streams in China.</title>
        <authorList>
            <person name="Lu H."/>
        </authorList>
    </citation>
    <scope>NUCLEOTIDE SEQUENCE</scope>
    <source>
        <strain evidence="2">LX22W</strain>
    </source>
</reference>
<evidence type="ECO:0000313" key="2">
    <source>
        <dbReference type="EMBL" id="MBC3882016.1"/>
    </source>
</evidence>
<feature type="signal peptide" evidence="1">
    <location>
        <begin position="1"/>
        <end position="23"/>
    </location>
</feature>
<dbReference type="AlphaFoldDB" id="A0A923KT85"/>
<dbReference type="EMBL" id="JACOFZ010000003">
    <property type="protein sequence ID" value="MBC3882016.1"/>
    <property type="molecule type" value="Genomic_DNA"/>
</dbReference>
<sequence>MRRLLFYSFCFITLLCASLAANAGSKPLVVAFFDFSKTELGTKSFKAMRDKNFEHPCWRKFVEIDGIESVQFDKFPKALDRTKLIEAVHGSAASATEFAKALSAEGFNGAYAFVMDASGTYATIYGISYQSGAISAGASVRKPASGLIDKDLLSKALCEASRALD</sequence>
<gene>
    <name evidence="2" type="ORF">H8K36_11555</name>
</gene>
<protein>
    <submittedName>
        <fullName evidence="2">Uncharacterized protein</fullName>
    </submittedName>
</protein>
<accession>A0A923KT85</accession>
<dbReference type="Proteomes" id="UP000627446">
    <property type="component" value="Unassembled WGS sequence"/>
</dbReference>
<keyword evidence="1" id="KW-0732">Signal</keyword>
<proteinExistence type="predicted"/>
<comment type="caution">
    <text evidence="2">The sequence shown here is derived from an EMBL/GenBank/DDBJ whole genome shotgun (WGS) entry which is preliminary data.</text>
</comment>
<organism evidence="2 3">
    <name type="scientific">Undibacterium nitidum</name>
    <dbReference type="NCBI Taxonomy" id="2762298"/>
    <lineage>
        <taxon>Bacteria</taxon>
        <taxon>Pseudomonadati</taxon>
        <taxon>Pseudomonadota</taxon>
        <taxon>Betaproteobacteria</taxon>
        <taxon>Burkholderiales</taxon>
        <taxon>Oxalobacteraceae</taxon>
        <taxon>Undibacterium</taxon>
    </lineage>
</organism>